<dbReference type="RefSeq" id="WP_269456763.1">
    <property type="nucleotide sequence ID" value="NZ_LT838272.1"/>
</dbReference>
<dbReference type="EMBL" id="LT838272">
    <property type="protein sequence ID" value="SMB95449.1"/>
    <property type="molecule type" value="Genomic_DNA"/>
</dbReference>
<dbReference type="AlphaFoldDB" id="A0A1W1VQ18"/>
<accession>A0A1W1VQ18</accession>
<dbReference type="STRING" id="698762.SAMN00808754_1244"/>
<keyword evidence="1" id="KW-0812">Transmembrane</keyword>
<sequence length="44" mass="5025">MFKFVLALVGMILQLFALYLLLLVIGDKREGELSKKEKPVEGHH</sequence>
<protein>
    <submittedName>
        <fullName evidence="2">Uncharacterized protein</fullName>
    </submittedName>
</protein>
<evidence type="ECO:0000313" key="3">
    <source>
        <dbReference type="Proteomes" id="UP000192569"/>
    </source>
</evidence>
<keyword evidence="1" id="KW-1133">Transmembrane helix</keyword>
<evidence type="ECO:0000313" key="2">
    <source>
        <dbReference type="EMBL" id="SMB95449.1"/>
    </source>
</evidence>
<keyword evidence="3" id="KW-1185">Reference proteome</keyword>
<name>A0A1W1VQ18_9FIRM</name>
<reference evidence="2 3" key="1">
    <citation type="submission" date="2017-04" db="EMBL/GenBank/DDBJ databases">
        <authorList>
            <person name="Afonso C.L."/>
            <person name="Miller P.J."/>
            <person name="Scott M.A."/>
            <person name="Spackman E."/>
            <person name="Goraichik I."/>
            <person name="Dimitrov K.M."/>
            <person name="Suarez D.L."/>
            <person name="Swayne D.E."/>
        </authorList>
    </citation>
    <scope>NUCLEOTIDE SEQUENCE [LARGE SCALE GENOMIC DNA]</scope>
    <source>
        <strain evidence="2 3">ToBE</strain>
    </source>
</reference>
<evidence type="ECO:0000256" key="1">
    <source>
        <dbReference type="SAM" id="Phobius"/>
    </source>
</evidence>
<proteinExistence type="predicted"/>
<feature type="transmembrane region" description="Helical" evidence="1">
    <location>
        <begin position="6"/>
        <end position="26"/>
    </location>
</feature>
<gene>
    <name evidence="2" type="ORF">SAMN00808754_1244</name>
</gene>
<dbReference type="Proteomes" id="UP000192569">
    <property type="component" value="Chromosome I"/>
</dbReference>
<keyword evidence="1" id="KW-0472">Membrane</keyword>
<organism evidence="2 3">
    <name type="scientific">Thermanaeromonas toyohensis ToBE</name>
    <dbReference type="NCBI Taxonomy" id="698762"/>
    <lineage>
        <taxon>Bacteria</taxon>
        <taxon>Bacillati</taxon>
        <taxon>Bacillota</taxon>
        <taxon>Clostridia</taxon>
        <taxon>Neomoorellales</taxon>
        <taxon>Neomoorellaceae</taxon>
        <taxon>Thermanaeromonas</taxon>
    </lineage>
</organism>